<keyword evidence="1" id="KW-0341">Growth regulation</keyword>
<dbReference type="Proteomes" id="UP000685013">
    <property type="component" value="Chromosome 11"/>
</dbReference>
<evidence type="ECO:0000256" key="2">
    <source>
        <dbReference type="ARBA" id="ARBA00024198"/>
    </source>
</evidence>
<dbReference type="GO" id="GO:0040008">
    <property type="term" value="P:regulation of growth"/>
    <property type="evidence" value="ECO:0007669"/>
    <property type="project" value="InterPro"/>
</dbReference>
<organism evidence="4 5">
    <name type="scientific">Cucurbita argyrosperma subsp. sororia</name>
    <dbReference type="NCBI Taxonomy" id="37648"/>
    <lineage>
        <taxon>Eukaryota</taxon>
        <taxon>Viridiplantae</taxon>
        <taxon>Streptophyta</taxon>
        <taxon>Embryophyta</taxon>
        <taxon>Tracheophyta</taxon>
        <taxon>Spermatophyta</taxon>
        <taxon>Magnoliopsida</taxon>
        <taxon>eudicotyledons</taxon>
        <taxon>Gunneridae</taxon>
        <taxon>Pentapetalae</taxon>
        <taxon>rosids</taxon>
        <taxon>fabids</taxon>
        <taxon>Cucurbitales</taxon>
        <taxon>Cucurbitaceae</taxon>
        <taxon>Cucurbiteae</taxon>
        <taxon>Cucurbita</taxon>
    </lineage>
</organism>
<proteinExistence type="inferred from homology"/>
<protein>
    <submittedName>
        <fullName evidence="4">Uncharacterized protein</fullName>
    </submittedName>
</protein>
<dbReference type="InterPro" id="IPR044683">
    <property type="entry name" value="LAZY"/>
</dbReference>
<evidence type="ECO:0000256" key="3">
    <source>
        <dbReference type="SAM" id="MobiDB-lite"/>
    </source>
</evidence>
<comment type="caution">
    <text evidence="4">The sequence shown here is derived from an EMBL/GenBank/DDBJ whole genome shotgun (WGS) entry which is preliminary data.</text>
</comment>
<accession>A0AAV6MVQ8</accession>
<evidence type="ECO:0000313" key="4">
    <source>
        <dbReference type="EMBL" id="KAG6588094.1"/>
    </source>
</evidence>
<evidence type="ECO:0000313" key="5">
    <source>
        <dbReference type="Proteomes" id="UP000685013"/>
    </source>
</evidence>
<dbReference type="PANTHER" id="PTHR34045">
    <property type="entry name" value="OS03G0406300 PROTEIN"/>
    <property type="match status" value="1"/>
</dbReference>
<keyword evidence="5" id="KW-1185">Reference proteome</keyword>
<dbReference type="PANTHER" id="PTHR34045:SF3">
    <property type="entry name" value="PROTEIN LAZY 4"/>
    <property type="match status" value="1"/>
</dbReference>
<gene>
    <name evidence="4" type="ORF">SDJN03_16659</name>
</gene>
<feature type="compositionally biased region" description="Basic and acidic residues" evidence="3">
    <location>
        <begin position="295"/>
        <end position="308"/>
    </location>
</feature>
<dbReference type="AlphaFoldDB" id="A0AAV6MVQ8"/>
<sequence>MPMTTLWPHVEVIAACKWHKLSKPYQQEFELELELELTKRKKKRVASGSELEFRQMGILNWMKGKKPNGKKGKITTSNSIKDETVHKTHSEEFTSWPRVLLAIGTFGDDNLNQAHTKRFQENPSSPLQQHLQDLTPEELRKLHKEFNLLLDEHLKQMDPSLAFEVSKHCSSNIFPTRQLSFESDMTKNEPCSDELIDESESFKHVILSRSKNMGMEANETTLIGKRTLSLLLKKIFICGGGIAPAAVAPPLRTRTLELKIEKMLRTILHKKIYPQSSNVQTSSMKKYLRKKNKQKDKSEDEKDDKTGDGIKWVQTDSECRY</sequence>
<comment type="similarity">
    <text evidence="2">Belongs to the LAZY family.</text>
</comment>
<name>A0AAV6MVQ8_9ROSI</name>
<reference evidence="4 5" key="1">
    <citation type="journal article" date="2021" name="Hortic Res">
        <title>The domestication of Cucurbita argyrosperma as revealed by the genome of its wild relative.</title>
        <authorList>
            <person name="Barrera-Redondo J."/>
            <person name="Sanchez-de la Vega G."/>
            <person name="Aguirre-Liguori J.A."/>
            <person name="Castellanos-Morales G."/>
            <person name="Gutierrez-Guerrero Y.T."/>
            <person name="Aguirre-Dugua X."/>
            <person name="Aguirre-Planter E."/>
            <person name="Tenaillon M.I."/>
            <person name="Lira-Saade R."/>
            <person name="Eguiarte L.E."/>
        </authorList>
    </citation>
    <scope>NUCLEOTIDE SEQUENCE [LARGE SCALE GENOMIC DNA]</scope>
    <source>
        <strain evidence="4">JBR-2021</strain>
    </source>
</reference>
<dbReference type="EMBL" id="JAGKQH010000011">
    <property type="protein sequence ID" value="KAG6588094.1"/>
    <property type="molecule type" value="Genomic_DNA"/>
</dbReference>
<feature type="region of interest" description="Disordered" evidence="3">
    <location>
        <begin position="278"/>
        <end position="309"/>
    </location>
</feature>
<evidence type="ECO:0000256" key="1">
    <source>
        <dbReference type="ARBA" id="ARBA00022604"/>
    </source>
</evidence>
<feature type="non-terminal residue" evidence="4">
    <location>
        <position position="1"/>
    </location>
</feature>
<dbReference type="GO" id="GO:0009630">
    <property type="term" value="P:gravitropism"/>
    <property type="evidence" value="ECO:0007669"/>
    <property type="project" value="InterPro"/>
</dbReference>